<accession>X1RHW4</accession>
<proteinExistence type="predicted"/>
<keyword evidence="1" id="KW-1133">Transmembrane helix</keyword>
<organism evidence="2">
    <name type="scientific">marine sediment metagenome</name>
    <dbReference type="NCBI Taxonomy" id="412755"/>
    <lineage>
        <taxon>unclassified sequences</taxon>
        <taxon>metagenomes</taxon>
        <taxon>ecological metagenomes</taxon>
    </lineage>
</organism>
<gene>
    <name evidence="2" type="ORF">S06H3_65223</name>
</gene>
<keyword evidence="1" id="KW-0472">Membrane</keyword>
<keyword evidence="1" id="KW-0812">Transmembrane</keyword>
<name>X1RHW4_9ZZZZ</name>
<comment type="caution">
    <text evidence="2">The sequence shown here is derived from an EMBL/GenBank/DDBJ whole genome shotgun (WGS) entry which is preliminary data.</text>
</comment>
<dbReference type="EMBL" id="BARV01043830">
    <property type="protein sequence ID" value="GAI66551.1"/>
    <property type="molecule type" value="Genomic_DNA"/>
</dbReference>
<evidence type="ECO:0000256" key="1">
    <source>
        <dbReference type="SAM" id="Phobius"/>
    </source>
</evidence>
<protein>
    <submittedName>
        <fullName evidence="2">Uncharacterized protein</fullName>
    </submittedName>
</protein>
<evidence type="ECO:0000313" key="2">
    <source>
        <dbReference type="EMBL" id="GAI66551.1"/>
    </source>
</evidence>
<feature type="non-terminal residue" evidence="2">
    <location>
        <position position="1"/>
    </location>
</feature>
<dbReference type="AlphaFoldDB" id="X1RHW4"/>
<feature type="transmembrane region" description="Helical" evidence="1">
    <location>
        <begin position="15"/>
        <end position="34"/>
    </location>
</feature>
<sequence>DLLIIKPIKIKNKKIIGSFLLYMALLISFTILFWPTLWENPVYHFIEAFKDKYTNKQKNHKK</sequence>
<reference evidence="2" key="1">
    <citation type="journal article" date="2014" name="Front. Microbiol.">
        <title>High frequency of phylogenetically diverse reductive dehalogenase-homologous genes in deep subseafloor sedimentary metagenomes.</title>
        <authorList>
            <person name="Kawai M."/>
            <person name="Futagami T."/>
            <person name="Toyoda A."/>
            <person name="Takaki Y."/>
            <person name="Nishi S."/>
            <person name="Hori S."/>
            <person name="Arai W."/>
            <person name="Tsubouchi T."/>
            <person name="Morono Y."/>
            <person name="Uchiyama I."/>
            <person name="Ito T."/>
            <person name="Fujiyama A."/>
            <person name="Inagaki F."/>
            <person name="Takami H."/>
        </authorList>
    </citation>
    <scope>NUCLEOTIDE SEQUENCE</scope>
    <source>
        <strain evidence="2">Expedition CK06-06</strain>
    </source>
</reference>